<dbReference type="PANTHER" id="PTHR23138:SF142">
    <property type="entry name" value="RAN-BINDING PROTEIN 3B-RELATED"/>
    <property type="match status" value="1"/>
</dbReference>
<sequence>MTDAPEKLQAPATAATASEDAIKAAPASPARSDKSSDSEGKNVREKLKDTQIDTQTTSDPTPSSDLRMHDAPNGSAKAGDHSASGSDSERGRLRRKRSREDFEDEAEADKHAEKKVERHARKRSRDITADLEAAAPRKTSPSTISSIQENDGDDQMTSPNKTASTTTTADKASGARTSPKNKRTRDQAENDTEASAEASDAASTNGKPVEKSAGDERDSKRLRDKEQVQPTTDATEPKTKAPLTGGFANSSAVSPFANMAPKPQEPKTSDKAESLPQTSDEKFKVSGFSGFAASSTSPFGGIAGSKPSASSPFGGVSAGKLSSFASTAAPSTSSSGGFGALGSSSTSGFGGSSFGGSLGGGFGGFGAAKPVGSFAAPGGSLEIKGLKEKEKPFGAAAIGEPSDDEDDDDDEDPEKATDKEERQSGQPLLSQQPHETGEEGEETIWTGRAKLYNMGGEGSNRGWKERGVGTFKLNITVDEPKKARFVLRAEGTHRLLLNAAVTKNMVFGGDAQGEKPKDTRLLFNSPNLEGELEMHLLKLRAENAQQLWEEVKRVQEQL</sequence>
<proteinExistence type="predicted"/>
<feature type="compositionally biased region" description="Low complexity" evidence="3">
    <location>
        <begin position="52"/>
        <end position="65"/>
    </location>
</feature>
<dbReference type="InterPro" id="IPR045255">
    <property type="entry name" value="RanBP1-like"/>
</dbReference>
<feature type="region of interest" description="Disordered" evidence="3">
    <location>
        <begin position="360"/>
        <end position="379"/>
    </location>
</feature>
<evidence type="ECO:0000313" key="5">
    <source>
        <dbReference type="EMBL" id="KAL1800550.1"/>
    </source>
</evidence>
<evidence type="ECO:0000259" key="4">
    <source>
        <dbReference type="PROSITE" id="PS50196"/>
    </source>
</evidence>
<feature type="compositionally biased region" description="Low complexity" evidence="3">
    <location>
        <begin position="10"/>
        <end position="25"/>
    </location>
</feature>
<accession>A0ABR3UVN6</accession>
<feature type="compositionally biased region" description="Acidic residues" evidence="3">
    <location>
        <begin position="401"/>
        <end position="413"/>
    </location>
</feature>
<dbReference type="Proteomes" id="UP001578633">
    <property type="component" value="Chromosome 1"/>
</dbReference>
<dbReference type="InterPro" id="IPR000156">
    <property type="entry name" value="Ran_bind_dom"/>
</dbReference>
<organism evidence="5 6">
    <name type="scientific">Alternaria dauci</name>
    <dbReference type="NCBI Taxonomy" id="48095"/>
    <lineage>
        <taxon>Eukaryota</taxon>
        <taxon>Fungi</taxon>
        <taxon>Dikarya</taxon>
        <taxon>Ascomycota</taxon>
        <taxon>Pezizomycotina</taxon>
        <taxon>Dothideomycetes</taxon>
        <taxon>Pleosporomycetidae</taxon>
        <taxon>Pleosporales</taxon>
        <taxon>Pleosporineae</taxon>
        <taxon>Pleosporaceae</taxon>
        <taxon>Alternaria</taxon>
        <taxon>Alternaria sect. Porri</taxon>
    </lineage>
</organism>
<feature type="compositionally biased region" description="Low complexity" evidence="3">
    <location>
        <begin position="195"/>
        <end position="205"/>
    </location>
</feature>
<dbReference type="Gene3D" id="2.30.29.30">
    <property type="entry name" value="Pleckstrin-homology domain (PH domain)/Phosphotyrosine-binding domain (PTB)"/>
    <property type="match status" value="1"/>
</dbReference>
<dbReference type="PROSITE" id="PS50196">
    <property type="entry name" value="RANBD1"/>
    <property type="match status" value="1"/>
</dbReference>
<feature type="region of interest" description="Disordered" evidence="3">
    <location>
        <begin position="297"/>
        <end position="355"/>
    </location>
</feature>
<feature type="compositionally biased region" description="Basic and acidic residues" evidence="3">
    <location>
        <begin position="208"/>
        <end position="227"/>
    </location>
</feature>
<feature type="region of interest" description="Disordered" evidence="3">
    <location>
        <begin position="1"/>
        <end position="281"/>
    </location>
</feature>
<feature type="compositionally biased region" description="Basic and acidic residues" evidence="3">
    <location>
        <begin position="264"/>
        <end position="281"/>
    </location>
</feature>
<feature type="compositionally biased region" description="Basic and acidic residues" evidence="3">
    <location>
        <begin position="31"/>
        <end position="51"/>
    </location>
</feature>
<dbReference type="InterPro" id="IPR011993">
    <property type="entry name" value="PH-like_dom_sf"/>
</dbReference>
<dbReference type="GeneID" id="96081214"/>
<keyword evidence="6" id="KW-1185">Reference proteome</keyword>
<gene>
    <name evidence="5" type="ORF">ACET3X_000892</name>
</gene>
<name>A0ABR3UVN6_9PLEO</name>
<comment type="subcellular location">
    <subcellularLocation>
        <location evidence="1">Nucleus</location>
    </subcellularLocation>
</comment>
<feature type="compositionally biased region" description="Polar residues" evidence="3">
    <location>
        <begin position="139"/>
        <end position="149"/>
    </location>
</feature>
<reference evidence="5 6" key="1">
    <citation type="submission" date="2024-09" db="EMBL/GenBank/DDBJ databases">
        <title>T2T genomes of carrot and Alternaria dauci and their utility for understanding host-pathogen interaction during carrot leaf blight disease.</title>
        <authorList>
            <person name="Liu W."/>
            <person name="Xu S."/>
            <person name="Ou C."/>
            <person name="Liu X."/>
            <person name="Zhuang F."/>
            <person name="Deng X.W."/>
        </authorList>
    </citation>
    <scope>NUCLEOTIDE SEQUENCE [LARGE SCALE GENOMIC DNA]</scope>
    <source>
        <strain evidence="5 6">A2016</strain>
    </source>
</reference>
<dbReference type="EMBL" id="JBHGVX010000001">
    <property type="protein sequence ID" value="KAL1800550.1"/>
    <property type="molecule type" value="Genomic_DNA"/>
</dbReference>
<evidence type="ECO:0000256" key="1">
    <source>
        <dbReference type="ARBA" id="ARBA00004123"/>
    </source>
</evidence>
<evidence type="ECO:0000256" key="2">
    <source>
        <dbReference type="ARBA" id="ARBA00023242"/>
    </source>
</evidence>
<evidence type="ECO:0000256" key="3">
    <source>
        <dbReference type="SAM" id="MobiDB-lite"/>
    </source>
</evidence>
<feature type="compositionally biased region" description="Low complexity" evidence="3">
    <location>
        <begin position="157"/>
        <end position="172"/>
    </location>
</feature>
<feature type="compositionally biased region" description="Basic and acidic residues" evidence="3">
    <location>
        <begin position="414"/>
        <end position="423"/>
    </location>
</feature>
<feature type="compositionally biased region" description="Low complexity" evidence="3">
    <location>
        <begin position="322"/>
        <end position="347"/>
    </location>
</feature>
<protein>
    <recommendedName>
        <fullName evidence="4">RanBD1 domain-containing protein</fullName>
    </recommendedName>
</protein>
<feature type="compositionally biased region" description="Polar residues" evidence="3">
    <location>
        <begin position="424"/>
        <end position="434"/>
    </location>
</feature>
<dbReference type="SUPFAM" id="SSF50729">
    <property type="entry name" value="PH domain-like"/>
    <property type="match status" value="1"/>
</dbReference>
<evidence type="ECO:0000313" key="6">
    <source>
        <dbReference type="Proteomes" id="UP001578633"/>
    </source>
</evidence>
<feature type="region of interest" description="Disordered" evidence="3">
    <location>
        <begin position="385"/>
        <end position="442"/>
    </location>
</feature>
<dbReference type="SMART" id="SM00160">
    <property type="entry name" value="RanBD"/>
    <property type="match status" value="1"/>
</dbReference>
<dbReference type="RefSeq" id="XP_069311134.1">
    <property type="nucleotide sequence ID" value="XM_069448239.1"/>
</dbReference>
<comment type="caution">
    <text evidence="5">The sequence shown here is derived from an EMBL/GenBank/DDBJ whole genome shotgun (WGS) entry which is preliminary data.</text>
</comment>
<feature type="domain" description="RanBD1" evidence="4">
    <location>
        <begin position="427"/>
        <end position="558"/>
    </location>
</feature>
<dbReference type="PANTHER" id="PTHR23138">
    <property type="entry name" value="RAN BINDING PROTEIN"/>
    <property type="match status" value="1"/>
</dbReference>
<dbReference type="Pfam" id="PF00638">
    <property type="entry name" value="Ran_BP1"/>
    <property type="match status" value="1"/>
</dbReference>
<keyword evidence="2" id="KW-0539">Nucleus</keyword>